<dbReference type="SUPFAM" id="SSF52540">
    <property type="entry name" value="P-loop containing nucleoside triphosphate hydrolases"/>
    <property type="match status" value="1"/>
</dbReference>
<feature type="domain" description="Hflx-type G" evidence="7">
    <location>
        <begin position="398"/>
        <end position="574"/>
    </location>
</feature>
<comment type="caution">
    <text evidence="8">The sequence shown here is derived from an EMBL/GenBank/DDBJ whole genome shotgun (WGS) entry which is preliminary data.</text>
</comment>
<dbReference type="PROSITE" id="PS51705">
    <property type="entry name" value="G_HFLX"/>
    <property type="match status" value="1"/>
</dbReference>
<dbReference type="Gene3D" id="3.40.50.11060">
    <property type="entry name" value="GTPase HflX, N-terminal domain"/>
    <property type="match status" value="1"/>
</dbReference>
<name>A0A932I254_UNCTE</name>
<dbReference type="EMBL" id="JACPUR010000035">
    <property type="protein sequence ID" value="MBI3128718.1"/>
    <property type="molecule type" value="Genomic_DNA"/>
</dbReference>
<comment type="function">
    <text evidence="5">GTPase that associates with the 50S ribosomal subunit and may have a role during protein synthesis or ribosome biogenesis.</text>
</comment>
<evidence type="ECO:0000256" key="4">
    <source>
        <dbReference type="ARBA" id="ARBA00023134"/>
    </source>
</evidence>
<dbReference type="InterPro" id="IPR016496">
    <property type="entry name" value="GTPase_HflX"/>
</dbReference>
<dbReference type="GO" id="GO:0003924">
    <property type="term" value="F:GTPase activity"/>
    <property type="evidence" value="ECO:0007669"/>
    <property type="project" value="UniProtKB-UniRule"/>
</dbReference>
<reference evidence="8" key="1">
    <citation type="submission" date="2020-07" db="EMBL/GenBank/DDBJ databases">
        <title>Huge and variable diversity of episymbiotic CPR bacteria and DPANN archaea in groundwater ecosystems.</title>
        <authorList>
            <person name="He C.Y."/>
            <person name="Keren R."/>
            <person name="Whittaker M."/>
            <person name="Farag I.F."/>
            <person name="Doudna J."/>
            <person name="Cate J.H.D."/>
            <person name="Banfield J.F."/>
        </authorList>
    </citation>
    <scope>NUCLEOTIDE SEQUENCE</scope>
    <source>
        <strain evidence="8">NC_groundwater_763_Ag_S-0.2um_68_21</strain>
    </source>
</reference>
<evidence type="ECO:0000256" key="5">
    <source>
        <dbReference type="HAMAP-Rule" id="MF_00900"/>
    </source>
</evidence>
<organism evidence="8 9">
    <name type="scientific">Tectimicrobiota bacterium</name>
    <dbReference type="NCBI Taxonomy" id="2528274"/>
    <lineage>
        <taxon>Bacteria</taxon>
        <taxon>Pseudomonadati</taxon>
        <taxon>Nitrospinota/Tectimicrobiota group</taxon>
        <taxon>Candidatus Tectimicrobiota</taxon>
    </lineage>
</organism>
<evidence type="ECO:0000256" key="2">
    <source>
        <dbReference type="ARBA" id="ARBA00022741"/>
    </source>
</evidence>
<dbReference type="InterPro" id="IPR032305">
    <property type="entry name" value="GTP-bd_M"/>
</dbReference>
<keyword evidence="5" id="KW-0963">Cytoplasm</keyword>
<dbReference type="Pfam" id="PF01926">
    <property type="entry name" value="MMR_HSR1"/>
    <property type="match status" value="1"/>
</dbReference>
<comment type="similarity">
    <text evidence="5">Belongs to the TRAFAC class OBG-HflX-like GTPase superfamily. HflX GTPase family.</text>
</comment>
<dbReference type="GO" id="GO:0005525">
    <property type="term" value="F:GTP binding"/>
    <property type="evidence" value="ECO:0007669"/>
    <property type="project" value="UniProtKB-UniRule"/>
</dbReference>
<comment type="subunit">
    <text evidence="5">Monomer. Associates with the 50S ribosomal subunit.</text>
</comment>
<dbReference type="InterPro" id="IPR027417">
    <property type="entry name" value="P-loop_NTPase"/>
</dbReference>
<evidence type="ECO:0000313" key="9">
    <source>
        <dbReference type="Proteomes" id="UP000782312"/>
    </source>
</evidence>
<proteinExistence type="inferred from homology"/>
<dbReference type="Proteomes" id="UP000782312">
    <property type="component" value="Unassembled WGS sequence"/>
</dbReference>
<dbReference type="HAMAP" id="MF_00900">
    <property type="entry name" value="GTPase_HflX"/>
    <property type="match status" value="1"/>
</dbReference>
<dbReference type="InterPro" id="IPR025121">
    <property type="entry name" value="GTPase_HflX_N"/>
</dbReference>
<keyword evidence="6" id="KW-0175">Coiled coil</keyword>
<keyword evidence="2 5" id="KW-0547">Nucleotide-binding</keyword>
<dbReference type="GO" id="GO:0005737">
    <property type="term" value="C:cytoplasm"/>
    <property type="evidence" value="ECO:0007669"/>
    <property type="project" value="UniProtKB-SubCell"/>
</dbReference>
<dbReference type="PRINTS" id="PR00326">
    <property type="entry name" value="GTP1OBG"/>
</dbReference>
<comment type="subcellular location">
    <subcellularLocation>
        <location evidence="5">Cytoplasm</location>
    </subcellularLocation>
    <text evidence="5">May associate with membranes.</text>
</comment>
<dbReference type="NCBIfam" id="TIGR03156">
    <property type="entry name" value="GTP_HflX"/>
    <property type="match status" value="1"/>
</dbReference>
<keyword evidence="3" id="KW-0460">Magnesium</keyword>
<dbReference type="AlphaFoldDB" id="A0A932I254"/>
<dbReference type="InterPro" id="IPR042108">
    <property type="entry name" value="GTPase_HflX_N_sf"/>
</dbReference>
<evidence type="ECO:0000256" key="1">
    <source>
        <dbReference type="ARBA" id="ARBA00022723"/>
    </source>
</evidence>
<dbReference type="Gene3D" id="6.10.250.2860">
    <property type="match status" value="1"/>
</dbReference>
<dbReference type="Pfam" id="PF16360">
    <property type="entry name" value="GTP-bdg_M"/>
    <property type="match status" value="1"/>
</dbReference>
<dbReference type="GO" id="GO:0046872">
    <property type="term" value="F:metal ion binding"/>
    <property type="evidence" value="ECO:0007669"/>
    <property type="project" value="UniProtKB-KW"/>
</dbReference>
<evidence type="ECO:0000256" key="3">
    <source>
        <dbReference type="ARBA" id="ARBA00022842"/>
    </source>
</evidence>
<sequence length="574" mass="63855">MRAIAKLHGKLTGLKTHQTRALERLYRRRVPPHQLIHLELGREIALLSHEISRQLALLVDRQGGVRHVIVGEAKGIEIPELGRARAGTARLRGLRCIHTHLDASSLSQEDLTDMALLRLDVMAAIEVADEGAAGRVHVAHLLPRPLPEEGDGGADVPNGAGRTPPWEIRTFPSLEWLRLDVAHLVDSLEEEFARTQDSPAAQRKGERALLIHVDTGSKRSRPAQAELDELEVLLDGAGLIPCGRVVQRRKEVDPRFVIGRGRLADILMRSMQVGAEALVFSQELHPAQVRSLAEFTDLKILDRTQIILDIFAQRATSRTGKLQVELAQLRYMLPRLSAQHTAMSRLTGGIGGRGPGETKLEIHRRRAFERIRRLERELENLQRKRSQGRTLRQRRAVPVLSLVGYTNAGKSTLLNALTESQVLVADQLFATLDTSSRRLRLPRDQEVIITDTVGFIHDLPKELVGAFRSTLDELNDADLLLHVVDASSPNCEENLEAVERLLGELGLERTPTLRVFNKMDRADPVLLGNFCRRYGGIAVSGLDARSLIPLIEEAGEQLWEQREPEAPALEGTAI</sequence>
<evidence type="ECO:0000256" key="6">
    <source>
        <dbReference type="SAM" id="Coils"/>
    </source>
</evidence>
<dbReference type="InterPro" id="IPR006073">
    <property type="entry name" value="GTP-bd"/>
</dbReference>
<evidence type="ECO:0000313" key="8">
    <source>
        <dbReference type="EMBL" id="MBI3128718.1"/>
    </source>
</evidence>
<feature type="coiled-coil region" evidence="6">
    <location>
        <begin position="357"/>
        <end position="391"/>
    </location>
</feature>
<dbReference type="Gene3D" id="3.40.50.300">
    <property type="entry name" value="P-loop containing nucleotide triphosphate hydrolases"/>
    <property type="match status" value="1"/>
</dbReference>
<protein>
    <recommendedName>
        <fullName evidence="5">GTPase HflX</fullName>
    </recommendedName>
    <alternativeName>
        <fullName evidence="5">GTP-binding protein HflX</fullName>
    </alternativeName>
</protein>
<dbReference type="Pfam" id="PF13167">
    <property type="entry name" value="GTP-bdg_N"/>
    <property type="match status" value="1"/>
</dbReference>
<dbReference type="PANTHER" id="PTHR10229:SF0">
    <property type="entry name" value="GTP-BINDING PROTEIN 6-RELATED"/>
    <property type="match status" value="1"/>
</dbReference>
<dbReference type="PANTHER" id="PTHR10229">
    <property type="entry name" value="GTP-BINDING PROTEIN HFLX"/>
    <property type="match status" value="1"/>
</dbReference>
<dbReference type="CDD" id="cd01878">
    <property type="entry name" value="HflX"/>
    <property type="match status" value="1"/>
</dbReference>
<keyword evidence="1" id="KW-0479">Metal-binding</keyword>
<keyword evidence="4 5" id="KW-0342">GTP-binding</keyword>
<gene>
    <name evidence="5 8" type="primary">hflX</name>
    <name evidence="8" type="ORF">HYZ11_14030</name>
</gene>
<dbReference type="InterPro" id="IPR030394">
    <property type="entry name" value="G_HFLX_dom"/>
</dbReference>
<evidence type="ECO:0000259" key="7">
    <source>
        <dbReference type="PROSITE" id="PS51705"/>
    </source>
</evidence>
<accession>A0A932I254</accession>
<dbReference type="GO" id="GO:0043022">
    <property type="term" value="F:ribosome binding"/>
    <property type="evidence" value="ECO:0007669"/>
    <property type="project" value="TreeGrafter"/>
</dbReference>